<feature type="transmembrane region" description="Helical" evidence="7">
    <location>
        <begin position="389"/>
        <end position="410"/>
    </location>
</feature>
<keyword evidence="3" id="KW-0378">Hydrolase</keyword>
<evidence type="ECO:0000256" key="1">
    <source>
        <dbReference type="ARBA" id="ARBA00004651"/>
    </source>
</evidence>
<comment type="subcellular location">
    <subcellularLocation>
        <location evidence="1">Cell membrane</location>
        <topology evidence="1">Multi-pass membrane protein</topology>
    </subcellularLocation>
</comment>
<dbReference type="Gene3D" id="3.40.50.300">
    <property type="entry name" value="P-loop containing nucleotide triphosphate hydrolases"/>
    <property type="match status" value="1"/>
</dbReference>
<feature type="transmembrane region" description="Helical" evidence="7">
    <location>
        <begin position="163"/>
        <end position="186"/>
    </location>
</feature>
<evidence type="ECO:0000313" key="12">
    <source>
        <dbReference type="Proteomes" id="UP001208364"/>
    </source>
</evidence>
<evidence type="ECO:0000259" key="10">
    <source>
        <dbReference type="PROSITE" id="PS50990"/>
    </source>
</evidence>
<evidence type="ECO:0000256" key="4">
    <source>
        <dbReference type="ARBA" id="ARBA00022807"/>
    </source>
</evidence>
<comment type="caution">
    <text evidence="11">The sequence shown here is derived from an EMBL/GenBank/DDBJ whole genome shotgun (WGS) entry which is preliminary data.</text>
</comment>
<dbReference type="PANTHER" id="PTHR43394:SF1">
    <property type="entry name" value="ATP-BINDING CASSETTE SUB-FAMILY B MEMBER 10, MITOCHONDRIAL"/>
    <property type="match status" value="1"/>
</dbReference>
<dbReference type="Pfam" id="PF00664">
    <property type="entry name" value="ABC_membrane"/>
    <property type="match status" value="1"/>
</dbReference>
<keyword evidence="5 7" id="KW-1133">Transmembrane helix</keyword>
<keyword evidence="4" id="KW-0788">Thiol protease</keyword>
<feature type="domain" description="ABC transmembrane type-1" evidence="9">
    <location>
        <begin position="168"/>
        <end position="448"/>
    </location>
</feature>
<evidence type="ECO:0000256" key="3">
    <source>
        <dbReference type="ARBA" id="ARBA00022801"/>
    </source>
</evidence>
<keyword evidence="12" id="KW-1185">Reference proteome</keyword>
<evidence type="ECO:0000256" key="7">
    <source>
        <dbReference type="SAM" id="Phobius"/>
    </source>
</evidence>
<feature type="transmembrane region" description="Helical" evidence="7">
    <location>
        <begin position="280"/>
        <end position="301"/>
    </location>
</feature>
<dbReference type="PANTHER" id="PTHR43394">
    <property type="entry name" value="ATP-DEPENDENT PERMEASE MDL1, MITOCHONDRIAL"/>
    <property type="match status" value="1"/>
</dbReference>
<accession>A0ABT2SSL0</accession>
<evidence type="ECO:0000256" key="2">
    <source>
        <dbReference type="ARBA" id="ARBA00022692"/>
    </source>
</evidence>
<feature type="domain" description="ABC transporter" evidence="8">
    <location>
        <begin position="478"/>
        <end position="693"/>
    </location>
</feature>
<keyword evidence="2 7" id="KW-0812">Transmembrane</keyword>
<dbReference type="Gene3D" id="3.90.70.10">
    <property type="entry name" value="Cysteine proteinases"/>
    <property type="match status" value="1"/>
</dbReference>
<keyword evidence="6 7" id="KW-0472">Membrane</keyword>
<dbReference type="PROSITE" id="PS50929">
    <property type="entry name" value="ABC_TM1F"/>
    <property type="match status" value="1"/>
</dbReference>
<dbReference type="EMBL" id="JAOQJR010000003">
    <property type="protein sequence ID" value="MCU6737809.1"/>
    <property type="molecule type" value="Genomic_DNA"/>
</dbReference>
<dbReference type="InterPro" id="IPR011527">
    <property type="entry name" value="ABC1_TM_dom"/>
</dbReference>
<gene>
    <name evidence="11" type="ORF">OCV55_03835</name>
</gene>
<dbReference type="Gene3D" id="1.20.1560.10">
    <property type="entry name" value="ABC transporter type 1, transmembrane domain"/>
    <property type="match status" value="1"/>
</dbReference>
<evidence type="ECO:0000256" key="6">
    <source>
        <dbReference type="ARBA" id="ARBA00023136"/>
    </source>
</evidence>
<feature type="transmembrane region" description="Helical" evidence="7">
    <location>
        <begin position="198"/>
        <end position="220"/>
    </location>
</feature>
<feature type="domain" description="Peptidase C39" evidence="10">
    <location>
        <begin position="10"/>
        <end position="138"/>
    </location>
</feature>
<dbReference type="InterPro" id="IPR003439">
    <property type="entry name" value="ABC_transporter-like_ATP-bd"/>
</dbReference>
<dbReference type="RefSeq" id="WP_147579853.1">
    <property type="nucleotide sequence ID" value="NZ_JAOQJR010000003.1"/>
</dbReference>
<dbReference type="PROSITE" id="PS50990">
    <property type="entry name" value="PEPTIDASE_C39"/>
    <property type="match status" value="1"/>
</dbReference>
<dbReference type="InterPro" id="IPR036640">
    <property type="entry name" value="ABC1_TM_sf"/>
</dbReference>
<protein>
    <submittedName>
        <fullName evidence="11">ABC transporter transmembrane domain-containing protein</fullName>
    </submittedName>
</protein>
<proteinExistence type="predicted"/>
<dbReference type="PROSITE" id="PS50893">
    <property type="entry name" value="ABC_TRANSPORTER_2"/>
    <property type="match status" value="1"/>
</dbReference>
<dbReference type="SUPFAM" id="SSF52540">
    <property type="entry name" value="P-loop containing nucleoside triphosphate hydrolases"/>
    <property type="match status" value="1"/>
</dbReference>
<sequence>MFESLIHVSQVTKNDCGIACIDMILKYYGYDENYTDIRKSLYITDKGLSIQNMVNYFHKRNIKTKLYKVNTNKIKIYNFININAPIIGLLNDKDSYHYVVIYKVRHGKIKYSDPCEKNIKNEKNIDFFNKLDLLIFPVIKKRKHMTLKNNFIFSNIYNERKNIVRISLVIFLASAIGILLSSQFGLFIDALTNAKQNIFFNQMVILLILFIILNVFNCYLNGIENMMCLRTIKRIENNISKKLVEQILYQEVYDLNQYSVGEITSRVNDCVTVSMTIAQFFLTILPDICICALGIVILFYINCKLSILFIVSLFFCGLLMIITYKKVYELEHNNAMLYSDYYSQLIDIIRGFLTIKSLRSEEYFKCKTFKLFDDYTNGSLRKETYITKISILQTLFVTYANLFILFLGIIMVEKNILSLGNLVIFSSITGLIENIFTRSINFQFDLENFIVSYNRLTQLFIQRKKDKTNNDRNEIENITLKNVNISYGERKVLENISLKIEDKYTIINGKSGTGKTSFAKVLSGLENHYVGKIAVNNSNPDKYFNSIVYISNNSDIFEGTIRDNLCNGKIILDSYLKKVCKDFCVDKIIKQKNIGLDYKIVSNQTNLSTGEKQRIALARAVLSNPAVLILDEALSNIDIENKRIILNNIKNYDFKLIIISHEKYTFPDCKYLLFENNTVKEVKKSNESRIVKQ</sequence>
<keyword evidence="4" id="KW-0645">Protease</keyword>
<feature type="transmembrane region" description="Helical" evidence="7">
    <location>
        <begin position="307"/>
        <end position="324"/>
    </location>
</feature>
<evidence type="ECO:0000256" key="5">
    <source>
        <dbReference type="ARBA" id="ARBA00022989"/>
    </source>
</evidence>
<name>A0ABT2SSL0_9FIRM</name>
<dbReference type="InterPro" id="IPR027417">
    <property type="entry name" value="P-loop_NTPase"/>
</dbReference>
<evidence type="ECO:0000259" key="8">
    <source>
        <dbReference type="PROSITE" id="PS50893"/>
    </source>
</evidence>
<reference evidence="11 12" key="1">
    <citation type="journal article" date="2021" name="ISME Commun">
        <title>Automated analysis of genomic sequences facilitates high-throughput and comprehensive description of bacteria.</title>
        <authorList>
            <person name="Hitch T.C.A."/>
        </authorList>
    </citation>
    <scope>NUCLEOTIDE SEQUENCE [LARGE SCALE GENOMIC DNA]</scope>
    <source>
        <strain evidence="11 12">H4_15</strain>
    </source>
</reference>
<dbReference type="InterPro" id="IPR005074">
    <property type="entry name" value="Peptidase_C39"/>
</dbReference>
<dbReference type="Pfam" id="PF00005">
    <property type="entry name" value="ABC_tran"/>
    <property type="match status" value="1"/>
</dbReference>
<dbReference type="Proteomes" id="UP001208364">
    <property type="component" value="Unassembled WGS sequence"/>
</dbReference>
<dbReference type="SUPFAM" id="SSF90123">
    <property type="entry name" value="ABC transporter transmembrane region"/>
    <property type="match status" value="1"/>
</dbReference>
<dbReference type="Pfam" id="PF03412">
    <property type="entry name" value="Peptidase_C39"/>
    <property type="match status" value="1"/>
</dbReference>
<organism evidence="11 12">
    <name type="scientific">[Clostridium] ammoniilyticum</name>
    <dbReference type="NCBI Taxonomy" id="2981784"/>
    <lineage>
        <taxon>Bacteria</taxon>
        <taxon>Bacillati</taxon>
        <taxon>Bacillota</taxon>
        <taxon>Erysipelotrichia</taxon>
        <taxon>Erysipelotrichales</taxon>
        <taxon>Coprobacillaceae</taxon>
        <taxon>Faecalibacillus</taxon>
    </lineage>
</organism>
<dbReference type="InterPro" id="IPR039421">
    <property type="entry name" value="Type_1_exporter"/>
</dbReference>
<evidence type="ECO:0000259" key="9">
    <source>
        <dbReference type="PROSITE" id="PS50929"/>
    </source>
</evidence>
<evidence type="ECO:0000313" key="11">
    <source>
        <dbReference type="EMBL" id="MCU6737809.1"/>
    </source>
</evidence>